<dbReference type="Proteomes" id="UP000706151">
    <property type="component" value="Unassembled WGS sequence"/>
</dbReference>
<organism evidence="2 3">
    <name type="scientific">Candidatus Accumulibacter affinis</name>
    <dbReference type="NCBI Taxonomy" id="2954384"/>
    <lineage>
        <taxon>Bacteria</taxon>
        <taxon>Pseudomonadati</taxon>
        <taxon>Pseudomonadota</taxon>
        <taxon>Betaproteobacteria</taxon>
        <taxon>Candidatus Accumulibacter</taxon>
    </lineage>
</organism>
<gene>
    <name evidence="2" type="ORF">IPK02_01020</name>
</gene>
<proteinExistence type="predicted"/>
<keyword evidence="1" id="KW-0175">Coiled coil</keyword>
<evidence type="ECO:0000256" key="1">
    <source>
        <dbReference type="SAM" id="Coils"/>
    </source>
</evidence>
<comment type="caution">
    <text evidence="2">The sequence shown here is derived from an EMBL/GenBank/DDBJ whole genome shotgun (WGS) entry which is preliminary data.</text>
</comment>
<evidence type="ECO:0000313" key="2">
    <source>
        <dbReference type="EMBL" id="MBK7952647.1"/>
    </source>
</evidence>
<name>A0A935W234_9PROT</name>
<dbReference type="EMBL" id="JADJOT010000001">
    <property type="protein sequence ID" value="MBK7952647.1"/>
    <property type="molecule type" value="Genomic_DNA"/>
</dbReference>
<accession>A0A935W234</accession>
<feature type="coiled-coil region" evidence="1">
    <location>
        <begin position="81"/>
        <end position="108"/>
    </location>
</feature>
<protein>
    <submittedName>
        <fullName evidence="2">Uncharacterized protein</fullName>
    </submittedName>
</protein>
<evidence type="ECO:0000313" key="3">
    <source>
        <dbReference type="Proteomes" id="UP000706151"/>
    </source>
</evidence>
<dbReference type="AlphaFoldDB" id="A0A935W234"/>
<reference evidence="2 3" key="1">
    <citation type="submission" date="2020-10" db="EMBL/GenBank/DDBJ databases">
        <title>Connecting structure to function with the recovery of over 1000 high-quality activated sludge metagenome-assembled genomes encoding full-length rRNA genes using long-read sequencing.</title>
        <authorList>
            <person name="Singleton C.M."/>
            <person name="Petriglieri F."/>
            <person name="Kristensen J.M."/>
            <person name="Kirkegaard R.H."/>
            <person name="Michaelsen T.Y."/>
            <person name="Andersen M.H."/>
            <person name="Karst S.M."/>
            <person name="Dueholm M.S."/>
            <person name="Nielsen P.H."/>
            <person name="Albertsen M."/>
        </authorList>
    </citation>
    <scope>NUCLEOTIDE SEQUENCE [LARGE SCALE GENOMIC DNA]</scope>
    <source>
        <strain evidence="2">Fred_18-Q3-R57-64_BAT3C.720</strain>
    </source>
</reference>
<sequence>MAEHGEWTSKGASLSDVTATKEYGVTRDFIVQGIRAGKLDYREGAVWGNPYLKVLRHELEQYITEELGADHLLCIKNQAELRKINKEMAILRKRLDELQARKTEMEKAMIT</sequence>